<gene>
    <name evidence="2" type="ORF">LTRI10_LOCUS7586</name>
</gene>
<dbReference type="Proteomes" id="UP001497516">
    <property type="component" value="Chromosome 10"/>
</dbReference>
<proteinExistence type="predicted"/>
<name>A0AAV2CUA0_9ROSI</name>
<dbReference type="GO" id="GO:0003676">
    <property type="term" value="F:nucleic acid binding"/>
    <property type="evidence" value="ECO:0007669"/>
    <property type="project" value="InterPro"/>
</dbReference>
<organism evidence="2 3">
    <name type="scientific">Linum trigynum</name>
    <dbReference type="NCBI Taxonomy" id="586398"/>
    <lineage>
        <taxon>Eukaryota</taxon>
        <taxon>Viridiplantae</taxon>
        <taxon>Streptophyta</taxon>
        <taxon>Embryophyta</taxon>
        <taxon>Tracheophyta</taxon>
        <taxon>Spermatophyta</taxon>
        <taxon>Magnoliopsida</taxon>
        <taxon>eudicotyledons</taxon>
        <taxon>Gunneridae</taxon>
        <taxon>Pentapetalae</taxon>
        <taxon>rosids</taxon>
        <taxon>fabids</taxon>
        <taxon>Malpighiales</taxon>
        <taxon>Linaceae</taxon>
        <taxon>Linum</taxon>
    </lineage>
</organism>
<evidence type="ECO:0000313" key="3">
    <source>
        <dbReference type="Proteomes" id="UP001497516"/>
    </source>
</evidence>
<sequence>MGAQLACQFQIPNAKLESNCQSLIHKIGNPEVVRNEIGILCISIRRALKQTGDGRWQHTPREANGAAHVTAHAEGIGEDRVIWLDTPPSFLINQLQLDNVTASSD</sequence>
<reference evidence="2 3" key="1">
    <citation type="submission" date="2024-04" db="EMBL/GenBank/DDBJ databases">
        <authorList>
            <person name="Fracassetti M."/>
        </authorList>
    </citation>
    <scope>NUCLEOTIDE SEQUENCE [LARGE SCALE GENOMIC DNA]</scope>
</reference>
<feature type="domain" description="RNase H type-1" evidence="1">
    <location>
        <begin position="2"/>
        <end position="72"/>
    </location>
</feature>
<dbReference type="Pfam" id="PF13456">
    <property type="entry name" value="RVT_3"/>
    <property type="match status" value="1"/>
</dbReference>
<evidence type="ECO:0000313" key="2">
    <source>
        <dbReference type="EMBL" id="CAL1360132.1"/>
    </source>
</evidence>
<protein>
    <recommendedName>
        <fullName evidence="1">RNase H type-1 domain-containing protein</fullName>
    </recommendedName>
</protein>
<dbReference type="GO" id="GO:0004523">
    <property type="term" value="F:RNA-DNA hybrid ribonuclease activity"/>
    <property type="evidence" value="ECO:0007669"/>
    <property type="project" value="InterPro"/>
</dbReference>
<dbReference type="AlphaFoldDB" id="A0AAV2CUA0"/>
<dbReference type="InterPro" id="IPR002156">
    <property type="entry name" value="RNaseH_domain"/>
</dbReference>
<dbReference type="EMBL" id="OZ034814">
    <property type="protein sequence ID" value="CAL1360132.1"/>
    <property type="molecule type" value="Genomic_DNA"/>
</dbReference>
<accession>A0AAV2CUA0</accession>
<keyword evidence="3" id="KW-1185">Reference proteome</keyword>
<evidence type="ECO:0000259" key="1">
    <source>
        <dbReference type="Pfam" id="PF13456"/>
    </source>
</evidence>